<proteinExistence type="predicted"/>
<protein>
    <submittedName>
        <fullName evidence="1">Uncharacterized protein</fullName>
    </submittedName>
</protein>
<feature type="non-terminal residue" evidence="1">
    <location>
        <position position="1"/>
    </location>
</feature>
<organism evidence="1 2">
    <name type="scientific">Ixodes persulcatus</name>
    <name type="common">Taiga tick</name>
    <dbReference type="NCBI Taxonomy" id="34615"/>
    <lineage>
        <taxon>Eukaryota</taxon>
        <taxon>Metazoa</taxon>
        <taxon>Ecdysozoa</taxon>
        <taxon>Arthropoda</taxon>
        <taxon>Chelicerata</taxon>
        <taxon>Arachnida</taxon>
        <taxon>Acari</taxon>
        <taxon>Parasitiformes</taxon>
        <taxon>Ixodida</taxon>
        <taxon>Ixodoidea</taxon>
        <taxon>Ixodidae</taxon>
        <taxon>Ixodinae</taxon>
        <taxon>Ixodes</taxon>
    </lineage>
</organism>
<accession>A0AC60Q321</accession>
<comment type="caution">
    <text evidence="1">The sequence shown here is derived from an EMBL/GenBank/DDBJ whole genome shotgun (WGS) entry which is preliminary data.</text>
</comment>
<dbReference type="EMBL" id="JABSTQ010009561">
    <property type="protein sequence ID" value="KAG0428132.1"/>
    <property type="molecule type" value="Genomic_DNA"/>
</dbReference>
<sequence length="569" mass="62379">LRAHTKCICWPENETTFLQSGVSSFICKSCEKISGDARPNGDSQAGLDEASLSHHSAPPSPTASNRPEEPASSSPGGTNADMESLRALLLDSLEGISFLTDEVAALRDENVQLRREYRQSSQLQASAIQSLRTELRAVRETRCQMGPAGGRQLPFSYAAVTSPHHPLSSARGGGGTPLLAGEASSSEPVDGLSATLNESRTDLAEPVQPSGHPHRQAPSNFNGAGFRGAGHKFPTARRPLLRGSLQAHIQRRGPVRELVCTRLKTRHEGYSSFHVTAADDEMEKLFDPLLWPEGSLFKEFTGQLTDSRTYQADDRSDDLVDDEALIKAYNRAVSTNENEFTLQKQPSTSTTGSGSHKQQKKKGSKKTDTQASSKARDWKVGDFCRCTYSVDGRCYEAKIKCVDQEACTVRYIGYGNEEEVYLSELLPSEGKFARQRQTDQARRENATSSPTPPSEEERGATAGHAARVLEAHHQHHDASSLPPFAMPVPPVEPLFSRLPPFMKQPIPPPPPICHGDLPNNEEALASMLMSWYMTGYHTGYYQEYTSHMGPSAHSPGPEVRPTRHHRAVT</sequence>
<gene>
    <name evidence="1" type="ORF">HPB47_024872</name>
</gene>
<evidence type="ECO:0000313" key="1">
    <source>
        <dbReference type="EMBL" id="KAG0428132.1"/>
    </source>
</evidence>
<name>A0AC60Q321_IXOPE</name>
<dbReference type="Proteomes" id="UP000805193">
    <property type="component" value="Unassembled WGS sequence"/>
</dbReference>
<evidence type="ECO:0000313" key="2">
    <source>
        <dbReference type="Proteomes" id="UP000805193"/>
    </source>
</evidence>
<reference evidence="1 2" key="1">
    <citation type="journal article" date="2020" name="Cell">
        <title>Large-Scale Comparative Analyses of Tick Genomes Elucidate Their Genetic Diversity and Vector Capacities.</title>
        <authorList>
            <consortium name="Tick Genome and Microbiome Consortium (TIGMIC)"/>
            <person name="Jia N."/>
            <person name="Wang J."/>
            <person name="Shi W."/>
            <person name="Du L."/>
            <person name="Sun Y."/>
            <person name="Zhan W."/>
            <person name="Jiang J.F."/>
            <person name="Wang Q."/>
            <person name="Zhang B."/>
            <person name="Ji P."/>
            <person name="Bell-Sakyi L."/>
            <person name="Cui X.M."/>
            <person name="Yuan T.T."/>
            <person name="Jiang B.G."/>
            <person name="Yang W.F."/>
            <person name="Lam T.T."/>
            <person name="Chang Q.C."/>
            <person name="Ding S.J."/>
            <person name="Wang X.J."/>
            <person name="Zhu J.G."/>
            <person name="Ruan X.D."/>
            <person name="Zhao L."/>
            <person name="Wei J.T."/>
            <person name="Ye R.Z."/>
            <person name="Que T.C."/>
            <person name="Du C.H."/>
            <person name="Zhou Y.H."/>
            <person name="Cheng J.X."/>
            <person name="Dai P.F."/>
            <person name="Guo W.B."/>
            <person name="Han X.H."/>
            <person name="Huang E.J."/>
            <person name="Li L.F."/>
            <person name="Wei W."/>
            <person name="Gao Y.C."/>
            <person name="Liu J.Z."/>
            <person name="Shao H.Z."/>
            <person name="Wang X."/>
            <person name="Wang C.C."/>
            <person name="Yang T.C."/>
            <person name="Huo Q.B."/>
            <person name="Li W."/>
            <person name="Chen H.Y."/>
            <person name="Chen S.E."/>
            <person name="Zhou L.G."/>
            <person name="Ni X.B."/>
            <person name="Tian J.H."/>
            <person name="Sheng Y."/>
            <person name="Liu T."/>
            <person name="Pan Y.S."/>
            <person name="Xia L.Y."/>
            <person name="Li J."/>
            <person name="Zhao F."/>
            <person name="Cao W.C."/>
        </authorList>
    </citation>
    <scope>NUCLEOTIDE SEQUENCE [LARGE SCALE GENOMIC DNA]</scope>
    <source>
        <strain evidence="1">Iper-2018</strain>
    </source>
</reference>
<keyword evidence="2" id="KW-1185">Reference proteome</keyword>